<feature type="region of interest" description="Disordered" evidence="1">
    <location>
        <begin position="56"/>
        <end position="97"/>
    </location>
</feature>
<feature type="compositionally biased region" description="Low complexity" evidence="1">
    <location>
        <begin position="56"/>
        <end position="66"/>
    </location>
</feature>
<evidence type="ECO:0000256" key="1">
    <source>
        <dbReference type="SAM" id="MobiDB-lite"/>
    </source>
</evidence>
<dbReference type="InterPro" id="IPR023393">
    <property type="entry name" value="START-like_dom_sf"/>
</dbReference>
<accession>A0AAV1CND6</accession>
<dbReference type="EMBL" id="OX459119">
    <property type="protein sequence ID" value="CAI9097121.1"/>
    <property type="molecule type" value="Genomic_DNA"/>
</dbReference>
<sequence length="297" mass="33715">MKLRYPESLNSIYVHGLRSCLDGHYSSSSSAVERSYRKRNLATSSRLCHARAFSLSSNSNRKNNNNDITSPDDPTALDAYKQSSDNPQNLDEDSSVDGVSRDAAFDLIEVKVEKTGKNRRRIKSSISMKASLQRVWNILTDYERLADFIPGLAVSQLLEKKDKFARLFQIGQQELAFGLKFEAKGVIECYEGDLEQFSCSQMRDIDFKMIKGDFQLFEGTWSIEQVKTRRESLSNFSNSPAGSAILGQDRTTTLSYVVDVEPKIWLPVHLVEGRLCREIKMNLLSIKRVAEEEDTLF</sequence>
<dbReference type="SUPFAM" id="SSF55961">
    <property type="entry name" value="Bet v1-like"/>
    <property type="match status" value="1"/>
</dbReference>
<gene>
    <name evidence="3" type="ORF">OLC1_LOCUS7701</name>
</gene>
<reference evidence="3" key="1">
    <citation type="submission" date="2023-03" db="EMBL/GenBank/DDBJ databases">
        <authorList>
            <person name="Julca I."/>
        </authorList>
    </citation>
    <scope>NUCLEOTIDE SEQUENCE</scope>
</reference>
<dbReference type="PANTHER" id="PTHR34060:SF1">
    <property type="entry name" value="POLYKETIDE CYCLASE _ DEHYDRASE AND LIPID TRANSPORT PROTEIN"/>
    <property type="match status" value="1"/>
</dbReference>
<dbReference type="PANTHER" id="PTHR34060">
    <property type="entry name" value="POLYKETIDE CYCLASE / DEHYDRASE AND LIPID TRANSPORT PROTEIN"/>
    <property type="match status" value="1"/>
</dbReference>
<evidence type="ECO:0000313" key="4">
    <source>
        <dbReference type="Proteomes" id="UP001161247"/>
    </source>
</evidence>
<name>A0AAV1CND6_OLDCO</name>
<dbReference type="Pfam" id="PF03364">
    <property type="entry name" value="Polyketide_cyc"/>
    <property type="match status" value="1"/>
</dbReference>
<proteinExistence type="predicted"/>
<dbReference type="InterPro" id="IPR005031">
    <property type="entry name" value="COQ10_START"/>
</dbReference>
<evidence type="ECO:0000259" key="2">
    <source>
        <dbReference type="Pfam" id="PF03364"/>
    </source>
</evidence>
<dbReference type="Proteomes" id="UP001161247">
    <property type="component" value="Chromosome 2"/>
</dbReference>
<feature type="domain" description="Coenzyme Q-binding protein COQ10 START" evidence="2">
    <location>
        <begin position="129"/>
        <end position="283"/>
    </location>
</feature>
<protein>
    <submittedName>
        <fullName evidence="3">OLC1v1033459C10</fullName>
    </submittedName>
</protein>
<organism evidence="3 4">
    <name type="scientific">Oldenlandia corymbosa var. corymbosa</name>
    <dbReference type="NCBI Taxonomy" id="529605"/>
    <lineage>
        <taxon>Eukaryota</taxon>
        <taxon>Viridiplantae</taxon>
        <taxon>Streptophyta</taxon>
        <taxon>Embryophyta</taxon>
        <taxon>Tracheophyta</taxon>
        <taxon>Spermatophyta</taxon>
        <taxon>Magnoliopsida</taxon>
        <taxon>eudicotyledons</taxon>
        <taxon>Gunneridae</taxon>
        <taxon>Pentapetalae</taxon>
        <taxon>asterids</taxon>
        <taxon>lamiids</taxon>
        <taxon>Gentianales</taxon>
        <taxon>Rubiaceae</taxon>
        <taxon>Rubioideae</taxon>
        <taxon>Spermacoceae</taxon>
        <taxon>Hedyotis-Oldenlandia complex</taxon>
        <taxon>Oldenlandia</taxon>
    </lineage>
</organism>
<evidence type="ECO:0000313" key="3">
    <source>
        <dbReference type="EMBL" id="CAI9097121.1"/>
    </source>
</evidence>
<dbReference type="Gene3D" id="3.30.530.20">
    <property type="match status" value="1"/>
</dbReference>
<dbReference type="AlphaFoldDB" id="A0AAV1CND6"/>
<dbReference type="CDD" id="cd08866">
    <property type="entry name" value="SRPBCC_11"/>
    <property type="match status" value="1"/>
</dbReference>
<keyword evidence="4" id="KW-1185">Reference proteome</keyword>